<name>A0ABN2LJN2_9MICO</name>
<evidence type="ECO:0008006" key="3">
    <source>
        <dbReference type="Google" id="ProtNLM"/>
    </source>
</evidence>
<organism evidence="1 2">
    <name type="scientific">Leucobacter iarius</name>
    <dbReference type="NCBI Taxonomy" id="333963"/>
    <lineage>
        <taxon>Bacteria</taxon>
        <taxon>Bacillati</taxon>
        <taxon>Actinomycetota</taxon>
        <taxon>Actinomycetes</taxon>
        <taxon>Micrococcales</taxon>
        <taxon>Microbacteriaceae</taxon>
        <taxon>Leucobacter</taxon>
    </lineage>
</organism>
<dbReference type="EMBL" id="BAAAOB010000001">
    <property type="protein sequence ID" value="GAA1788894.1"/>
    <property type="molecule type" value="Genomic_DNA"/>
</dbReference>
<dbReference type="Proteomes" id="UP001500851">
    <property type="component" value="Unassembled WGS sequence"/>
</dbReference>
<proteinExistence type="predicted"/>
<accession>A0ABN2LJN2</accession>
<gene>
    <name evidence="1" type="ORF">GCM10009768_17420</name>
</gene>
<evidence type="ECO:0000313" key="2">
    <source>
        <dbReference type="Proteomes" id="UP001500851"/>
    </source>
</evidence>
<comment type="caution">
    <text evidence="1">The sequence shown here is derived from an EMBL/GenBank/DDBJ whole genome shotgun (WGS) entry which is preliminary data.</text>
</comment>
<evidence type="ECO:0000313" key="1">
    <source>
        <dbReference type="EMBL" id="GAA1788894.1"/>
    </source>
</evidence>
<reference evidence="1 2" key="1">
    <citation type="journal article" date="2019" name="Int. J. Syst. Evol. Microbiol.">
        <title>The Global Catalogue of Microorganisms (GCM) 10K type strain sequencing project: providing services to taxonomists for standard genome sequencing and annotation.</title>
        <authorList>
            <consortium name="The Broad Institute Genomics Platform"/>
            <consortium name="The Broad Institute Genome Sequencing Center for Infectious Disease"/>
            <person name="Wu L."/>
            <person name="Ma J."/>
        </authorList>
    </citation>
    <scope>NUCLEOTIDE SEQUENCE [LARGE SCALE GENOMIC DNA]</scope>
    <source>
        <strain evidence="1 2">JCM 14736</strain>
    </source>
</reference>
<keyword evidence="2" id="KW-1185">Reference proteome</keyword>
<sequence length="220" mass="23272">MFEYCSMSAPSAVRALQQRITEMQVPQLGDRSVPTRSELASLLPGGALMRGCSYSVHGSLALALALIAGASASGMWCGAVGFPDLGLEAAAALGIALERFVLVPRPGDRTLGAVATLSEVLSVVLTRTSGPVRQADADRVAARLRERGAVLICVGDWPHPTSTLRVTDSRWQGLGTGRGILAQHTLTVQTMDRRGPSTRTISFDGGRPSAPRERILEALR</sequence>
<protein>
    <recommendedName>
        <fullName evidence="3">Protein ImuA</fullName>
    </recommendedName>
</protein>